<evidence type="ECO:0000256" key="2">
    <source>
        <dbReference type="SAM" id="MobiDB-lite"/>
    </source>
</evidence>
<comment type="caution">
    <text evidence="4">The sequence shown here is derived from an EMBL/GenBank/DDBJ whole genome shotgun (WGS) entry which is preliminary data.</text>
</comment>
<dbReference type="GO" id="GO:0003723">
    <property type="term" value="F:RNA binding"/>
    <property type="evidence" value="ECO:0007669"/>
    <property type="project" value="UniProtKB-UniRule"/>
</dbReference>
<sequence>MLSSTQSELDSGVGQNPPTTHTLYVGNLTISPPPTGSTNPPDILEESLRELFRTRDGYQKLTFRQKVAGSMCSVEFTDVEAATKALEELDGNTLNGLVNGGIRLSYN</sequence>
<dbReference type="InterPro" id="IPR012677">
    <property type="entry name" value="Nucleotide-bd_a/b_plait_sf"/>
</dbReference>
<name>A0AA38PKM6_9AGAR</name>
<dbReference type="Gene3D" id="3.30.70.330">
    <property type="match status" value="1"/>
</dbReference>
<dbReference type="InterPro" id="IPR000504">
    <property type="entry name" value="RRM_dom"/>
</dbReference>
<dbReference type="Proteomes" id="UP001163846">
    <property type="component" value="Unassembled WGS sequence"/>
</dbReference>
<organism evidence="4 5">
    <name type="scientific">Lentinula raphanica</name>
    <dbReference type="NCBI Taxonomy" id="153919"/>
    <lineage>
        <taxon>Eukaryota</taxon>
        <taxon>Fungi</taxon>
        <taxon>Dikarya</taxon>
        <taxon>Basidiomycota</taxon>
        <taxon>Agaricomycotina</taxon>
        <taxon>Agaricomycetes</taxon>
        <taxon>Agaricomycetidae</taxon>
        <taxon>Agaricales</taxon>
        <taxon>Marasmiineae</taxon>
        <taxon>Omphalotaceae</taxon>
        <taxon>Lentinula</taxon>
    </lineage>
</organism>
<gene>
    <name evidence="4" type="ORF">F5878DRAFT_155464</name>
</gene>
<keyword evidence="1" id="KW-0694">RNA-binding</keyword>
<protein>
    <recommendedName>
        <fullName evidence="3">RRM domain-containing protein</fullName>
    </recommendedName>
</protein>
<evidence type="ECO:0000256" key="1">
    <source>
        <dbReference type="PROSITE-ProRule" id="PRU00176"/>
    </source>
</evidence>
<dbReference type="AlphaFoldDB" id="A0AA38PKM6"/>
<feature type="domain" description="RRM" evidence="3">
    <location>
        <begin position="21"/>
        <end position="107"/>
    </location>
</feature>
<keyword evidence="5" id="KW-1185">Reference proteome</keyword>
<proteinExistence type="predicted"/>
<evidence type="ECO:0000313" key="5">
    <source>
        <dbReference type="Proteomes" id="UP001163846"/>
    </source>
</evidence>
<reference evidence="4" key="1">
    <citation type="submission" date="2022-08" db="EMBL/GenBank/DDBJ databases">
        <authorList>
            <consortium name="DOE Joint Genome Institute"/>
            <person name="Min B."/>
            <person name="Riley R."/>
            <person name="Sierra-Patev S."/>
            <person name="Naranjo-Ortiz M."/>
            <person name="Looney B."/>
            <person name="Konkel Z."/>
            <person name="Slot J.C."/>
            <person name="Sakamoto Y."/>
            <person name="Steenwyk J.L."/>
            <person name="Rokas A."/>
            <person name="Carro J."/>
            <person name="Camarero S."/>
            <person name="Ferreira P."/>
            <person name="Molpeceres G."/>
            <person name="Ruiz-Duenas F.J."/>
            <person name="Serrano A."/>
            <person name="Henrissat B."/>
            <person name="Drula E."/>
            <person name="Hughes K.W."/>
            <person name="Mata J.L."/>
            <person name="Ishikawa N.K."/>
            <person name="Vargas-Isla R."/>
            <person name="Ushijima S."/>
            <person name="Smith C.A."/>
            <person name="Ahrendt S."/>
            <person name="Andreopoulos W."/>
            <person name="He G."/>
            <person name="Labutti K."/>
            <person name="Lipzen A."/>
            <person name="Ng V."/>
            <person name="Sandor L."/>
            <person name="Barry K."/>
            <person name="Martinez A.T."/>
            <person name="Xiao Y."/>
            <person name="Gibbons J.G."/>
            <person name="Terashima K."/>
            <person name="Hibbett D.S."/>
            <person name="Grigoriev I.V."/>
        </authorList>
    </citation>
    <scope>NUCLEOTIDE SEQUENCE</scope>
    <source>
        <strain evidence="4">TFB9207</strain>
    </source>
</reference>
<dbReference type="EMBL" id="MU805957">
    <property type="protein sequence ID" value="KAJ3844236.1"/>
    <property type="molecule type" value="Genomic_DNA"/>
</dbReference>
<evidence type="ECO:0000313" key="4">
    <source>
        <dbReference type="EMBL" id="KAJ3844236.1"/>
    </source>
</evidence>
<dbReference type="SUPFAM" id="SSF54928">
    <property type="entry name" value="RNA-binding domain, RBD"/>
    <property type="match status" value="1"/>
</dbReference>
<evidence type="ECO:0000259" key="3">
    <source>
        <dbReference type="PROSITE" id="PS50102"/>
    </source>
</evidence>
<dbReference type="InterPro" id="IPR035979">
    <property type="entry name" value="RBD_domain_sf"/>
</dbReference>
<accession>A0AA38PKM6</accession>
<dbReference type="PROSITE" id="PS50102">
    <property type="entry name" value="RRM"/>
    <property type="match status" value="1"/>
</dbReference>
<feature type="compositionally biased region" description="Polar residues" evidence="2">
    <location>
        <begin position="1"/>
        <end position="22"/>
    </location>
</feature>
<feature type="region of interest" description="Disordered" evidence="2">
    <location>
        <begin position="1"/>
        <end position="43"/>
    </location>
</feature>
<dbReference type="Pfam" id="PF00076">
    <property type="entry name" value="RRM_1"/>
    <property type="match status" value="1"/>
</dbReference>
<dbReference type="SMART" id="SM00360">
    <property type="entry name" value="RRM"/>
    <property type="match status" value="1"/>
</dbReference>